<sequence length="467" mass="50284">MSSKESKYAMAHEISANDAIIEEPRTKEESSGKSIKKLTSKVTCPIPKNKINSALSSAHQTSISDWVQKLTSSTPSPETPLTPESLLTAGDQRSPTISESRVSPETLAGAVVAASLESVSRPAPTVKAKSRPPTKTKSGIQKQGEAKLGVIQKLAQRGWSNPERLWLFKGVATPIKNVFLSKKIAAAKRISVSKGVMRSNISVLSQNKGSYVKGLSQGKKAAGAQWVIAVKGKASAKNQTAGTVLGKMALKGQTCPPQGVETPKNRESPSGQLSPESTVWHERALDQSSDRDHSSDKERSSDVFGTMKDFTTVRDFRIAKDWGSVAKQWDPTSDPSSDKDQSSDRDVTSSRDHWIEKRNSDDLVSSSSGAGQEPETSGHSAQPDCSGVQWATVTRQALKESRQALIAARPPMKEACTSDDSQAGEESEDVPLNSNSQVVNTKPISKRGFWHQVASIAKANRSKTPKK</sequence>
<feature type="region of interest" description="Disordered" evidence="1">
    <location>
        <begin position="405"/>
        <end position="445"/>
    </location>
</feature>
<keyword evidence="3" id="KW-1185">Reference proteome</keyword>
<feature type="region of interest" description="Disordered" evidence="1">
    <location>
        <begin position="66"/>
        <end position="103"/>
    </location>
</feature>
<protein>
    <submittedName>
        <fullName evidence="2">Uncharacterized protein</fullName>
    </submittedName>
</protein>
<feature type="region of interest" description="Disordered" evidence="1">
    <location>
        <begin position="1"/>
        <end position="39"/>
    </location>
</feature>
<feature type="compositionally biased region" description="Polar residues" evidence="1">
    <location>
        <begin position="268"/>
        <end position="277"/>
    </location>
</feature>
<feature type="region of interest" description="Disordered" evidence="1">
    <location>
        <begin position="251"/>
        <end position="278"/>
    </location>
</feature>
<dbReference type="EnsemblMetazoa" id="XM_022813617">
    <property type="protein sequence ID" value="XP_022669352"/>
    <property type="gene ID" value="LOC111253739"/>
</dbReference>
<feature type="compositionally biased region" description="Polar residues" evidence="1">
    <location>
        <begin position="91"/>
        <end position="103"/>
    </location>
</feature>
<dbReference type="KEGG" id="vde:111253739"/>
<evidence type="ECO:0000313" key="2">
    <source>
        <dbReference type="EnsemblMetazoa" id="XP_022669352"/>
    </source>
</evidence>
<proteinExistence type="predicted"/>
<reference evidence="2" key="1">
    <citation type="submission" date="2021-01" db="UniProtKB">
        <authorList>
            <consortium name="EnsemblMetazoa"/>
        </authorList>
    </citation>
    <scope>IDENTIFICATION</scope>
</reference>
<evidence type="ECO:0000313" key="3">
    <source>
        <dbReference type="Proteomes" id="UP000594260"/>
    </source>
</evidence>
<dbReference type="AlphaFoldDB" id="A0A7M7KN23"/>
<feature type="compositionally biased region" description="Basic and acidic residues" evidence="1">
    <location>
        <begin position="336"/>
        <end position="361"/>
    </location>
</feature>
<dbReference type="InParanoid" id="A0A7M7KN23"/>
<dbReference type="Proteomes" id="UP000594260">
    <property type="component" value="Unplaced"/>
</dbReference>
<organism evidence="2 3">
    <name type="scientific">Varroa destructor</name>
    <name type="common">Honeybee mite</name>
    <dbReference type="NCBI Taxonomy" id="109461"/>
    <lineage>
        <taxon>Eukaryota</taxon>
        <taxon>Metazoa</taxon>
        <taxon>Ecdysozoa</taxon>
        <taxon>Arthropoda</taxon>
        <taxon>Chelicerata</taxon>
        <taxon>Arachnida</taxon>
        <taxon>Acari</taxon>
        <taxon>Parasitiformes</taxon>
        <taxon>Mesostigmata</taxon>
        <taxon>Gamasina</taxon>
        <taxon>Dermanyssoidea</taxon>
        <taxon>Varroidae</taxon>
        <taxon>Varroa</taxon>
    </lineage>
</organism>
<evidence type="ECO:0000256" key="1">
    <source>
        <dbReference type="SAM" id="MobiDB-lite"/>
    </source>
</evidence>
<dbReference type="RefSeq" id="XP_022669352.1">
    <property type="nucleotide sequence ID" value="XM_022813617.1"/>
</dbReference>
<name>A0A7M7KN23_VARDE</name>
<feature type="region of interest" description="Disordered" evidence="1">
    <location>
        <begin position="121"/>
        <end position="144"/>
    </location>
</feature>
<accession>A0A7M7KN23</accession>
<feature type="compositionally biased region" description="Polar residues" evidence="1">
    <location>
        <begin position="362"/>
        <end position="380"/>
    </location>
</feature>
<feature type="compositionally biased region" description="Basic and acidic residues" evidence="1">
    <location>
        <begin position="22"/>
        <end position="31"/>
    </location>
</feature>
<dbReference type="GeneID" id="111253739"/>
<feature type="compositionally biased region" description="Low complexity" evidence="1">
    <location>
        <begin position="70"/>
        <end position="88"/>
    </location>
</feature>
<feature type="compositionally biased region" description="Polar residues" evidence="1">
    <location>
        <begin position="432"/>
        <end position="443"/>
    </location>
</feature>
<feature type="region of interest" description="Disordered" evidence="1">
    <location>
        <begin position="326"/>
        <end position="387"/>
    </location>
</feature>